<name>X1MYA3_9ZZZZ</name>
<dbReference type="EMBL" id="BARV01005120">
    <property type="protein sequence ID" value="GAI11354.1"/>
    <property type="molecule type" value="Genomic_DNA"/>
</dbReference>
<evidence type="ECO:0000313" key="1">
    <source>
        <dbReference type="EMBL" id="GAI11354.1"/>
    </source>
</evidence>
<organism evidence="1">
    <name type="scientific">marine sediment metagenome</name>
    <dbReference type="NCBI Taxonomy" id="412755"/>
    <lineage>
        <taxon>unclassified sequences</taxon>
        <taxon>metagenomes</taxon>
        <taxon>ecological metagenomes</taxon>
    </lineage>
</organism>
<protein>
    <submittedName>
        <fullName evidence="1">Uncharacterized protein</fullName>
    </submittedName>
</protein>
<gene>
    <name evidence="1" type="ORF">S06H3_10847</name>
</gene>
<sequence>MAKPWPNIFPPSHFYPDNAFFHGMCRDMGGLPTQFCFTYRNNGFWRSTPWRDVDHDGQEFDERVFGLNFVWAGHVKAWAKNADGSVMTSAIRFWLPKPTAPKLGAPWLILRQAGAFRDMIYDWGCHTDIGCLLHLLVGERKPYISPTVHITRGVVFHHDAELWFRWLWRINSDQTVD</sequence>
<comment type="caution">
    <text evidence="1">The sequence shown here is derived from an EMBL/GenBank/DDBJ whole genome shotgun (WGS) entry which is preliminary data.</text>
</comment>
<accession>X1MYA3</accession>
<dbReference type="AlphaFoldDB" id="X1MYA3"/>
<feature type="non-terminal residue" evidence="1">
    <location>
        <position position="177"/>
    </location>
</feature>
<proteinExistence type="predicted"/>
<reference evidence="1" key="1">
    <citation type="journal article" date="2014" name="Front. Microbiol.">
        <title>High frequency of phylogenetically diverse reductive dehalogenase-homologous genes in deep subseafloor sedimentary metagenomes.</title>
        <authorList>
            <person name="Kawai M."/>
            <person name="Futagami T."/>
            <person name="Toyoda A."/>
            <person name="Takaki Y."/>
            <person name="Nishi S."/>
            <person name="Hori S."/>
            <person name="Arai W."/>
            <person name="Tsubouchi T."/>
            <person name="Morono Y."/>
            <person name="Uchiyama I."/>
            <person name="Ito T."/>
            <person name="Fujiyama A."/>
            <person name="Inagaki F."/>
            <person name="Takami H."/>
        </authorList>
    </citation>
    <scope>NUCLEOTIDE SEQUENCE</scope>
    <source>
        <strain evidence="1">Expedition CK06-06</strain>
    </source>
</reference>